<proteinExistence type="predicted"/>
<comment type="caution">
    <text evidence="1">The sequence shown here is derived from an EMBL/GenBank/DDBJ whole genome shotgun (WGS) entry which is preliminary data.</text>
</comment>
<accession>A0A7K0EEP3</accession>
<dbReference type="AlphaFoldDB" id="A0A7K0EEP3"/>
<evidence type="ECO:0000313" key="1">
    <source>
        <dbReference type="EMBL" id="MRS60310.1"/>
    </source>
</evidence>
<reference evidence="1 2" key="1">
    <citation type="journal article" date="2018" name="Antonie Van Leeuwenhoek">
        <title>Larkinella terrae sp. nov., isolated from soil on Jeju Island, South Korea.</title>
        <authorList>
            <person name="Ten L.N."/>
            <person name="Jeon J."/>
            <person name="Park S.J."/>
            <person name="Park S."/>
            <person name="Lee S.Y."/>
            <person name="Kim M.K."/>
            <person name="Jung H.Y."/>
        </authorList>
    </citation>
    <scope>NUCLEOTIDE SEQUENCE [LARGE SCALE GENOMIC DNA]</scope>
    <source>
        <strain evidence="1 2">KCTC 52001</strain>
    </source>
</reference>
<dbReference type="RefSeq" id="WP_154173112.1">
    <property type="nucleotide sequence ID" value="NZ_WJXZ01000001.1"/>
</dbReference>
<sequence>MKNANKRIQLVVLLFGLLGFWSCTIKREVIVPTGNDFSTVIVNTIPQEAIDKVRDLGVTVYDGRTPPDIQGIYFVSELRMTKTTVPNDSYTVGSRFTDQKVNIYNQDASRQLAQLDQKTFNTNTGALTSESKGQKAFISGRGNQFTVFVVSENVKQNNSRSRLLDVFSGEINAQGVRNMQYSLLVLEDYGDINNDIIPINTGRSFKDADGFSERISVFRLKANEKQESTDASATPDPLPFSQ</sequence>
<dbReference type="OrthoDB" id="963103at2"/>
<organism evidence="1 2">
    <name type="scientific">Larkinella terrae</name>
    <dbReference type="NCBI Taxonomy" id="2025311"/>
    <lineage>
        <taxon>Bacteria</taxon>
        <taxon>Pseudomonadati</taxon>
        <taxon>Bacteroidota</taxon>
        <taxon>Cytophagia</taxon>
        <taxon>Cytophagales</taxon>
        <taxon>Spirosomataceae</taxon>
        <taxon>Larkinella</taxon>
    </lineage>
</organism>
<evidence type="ECO:0000313" key="2">
    <source>
        <dbReference type="Proteomes" id="UP000441754"/>
    </source>
</evidence>
<dbReference type="Proteomes" id="UP000441754">
    <property type="component" value="Unassembled WGS sequence"/>
</dbReference>
<dbReference type="EMBL" id="WJXZ01000001">
    <property type="protein sequence ID" value="MRS60310.1"/>
    <property type="molecule type" value="Genomic_DNA"/>
</dbReference>
<keyword evidence="2" id="KW-1185">Reference proteome</keyword>
<name>A0A7K0EEP3_9BACT</name>
<protein>
    <submittedName>
        <fullName evidence="1">Uncharacterized protein</fullName>
    </submittedName>
</protein>
<gene>
    <name evidence="1" type="ORF">GJJ30_03325</name>
</gene>